<dbReference type="AlphaFoldDB" id="A0A2N9GAS5"/>
<name>A0A2N9GAS5_FAGSY</name>
<dbReference type="PANTHER" id="PTHR31415">
    <property type="entry name" value="OS05G0367900 PROTEIN"/>
    <property type="match status" value="1"/>
</dbReference>
<dbReference type="Pfam" id="PF03168">
    <property type="entry name" value="LEA_2"/>
    <property type="match status" value="1"/>
</dbReference>
<dbReference type="GO" id="GO:0098542">
    <property type="term" value="P:defense response to other organism"/>
    <property type="evidence" value="ECO:0007669"/>
    <property type="project" value="InterPro"/>
</dbReference>
<dbReference type="PANTHER" id="PTHR31415:SF4">
    <property type="entry name" value="NDR1_HIN1-LIKE PROTEIN 3"/>
    <property type="match status" value="1"/>
</dbReference>
<dbReference type="InterPro" id="IPR004864">
    <property type="entry name" value="LEA_2"/>
</dbReference>
<keyword evidence="2 5" id="KW-0812">Transmembrane</keyword>
<accession>A0A2N9GAS5</accession>
<organism evidence="7">
    <name type="scientific">Fagus sylvatica</name>
    <name type="common">Beechnut</name>
    <dbReference type="NCBI Taxonomy" id="28930"/>
    <lineage>
        <taxon>Eukaryota</taxon>
        <taxon>Viridiplantae</taxon>
        <taxon>Streptophyta</taxon>
        <taxon>Embryophyta</taxon>
        <taxon>Tracheophyta</taxon>
        <taxon>Spermatophyta</taxon>
        <taxon>Magnoliopsida</taxon>
        <taxon>eudicotyledons</taxon>
        <taxon>Gunneridae</taxon>
        <taxon>Pentapetalae</taxon>
        <taxon>rosids</taxon>
        <taxon>fabids</taxon>
        <taxon>Fagales</taxon>
        <taxon>Fagaceae</taxon>
        <taxon>Fagus</taxon>
    </lineage>
</organism>
<evidence type="ECO:0000313" key="7">
    <source>
        <dbReference type="EMBL" id="SPC96560.1"/>
    </source>
</evidence>
<reference evidence="7" key="1">
    <citation type="submission" date="2018-02" db="EMBL/GenBank/DDBJ databases">
        <authorList>
            <person name="Cohen D.B."/>
            <person name="Kent A.D."/>
        </authorList>
    </citation>
    <scope>NUCLEOTIDE SEQUENCE</scope>
</reference>
<protein>
    <recommendedName>
        <fullName evidence="6">Late embryogenesis abundant protein LEA-2 subgroup domain-containing protein</fullName>
    </recommendedName>
</protein>
<dbReference type="GO" id="GO:0009506">
    <property type="term" value="C:plasmodesma"/>
    <property type="evidence" value="ECO:0007669"/>
    <property type="project" value="TreeGrafter"/>
</dbReference>
<evidence type="ECO:0000256" key="4">
    <source>
        <dbReference type="ARBA" id="ARBA00023136"/>
    </source>
</evidence>
<keyword evidence="4 5" id="KW-0472">Membrane</keyword>
<evidence type="ECO:0000259" key="6">
    <source>
        <dbReference type="Pfam" id="PF03168"/>
    </source>
</evidence>
<comment type="subcellular location">
    <subcellularLocation>
        <location evidence="1">Membrane</location>
        <topology evidence="1">Single-pass membrane protein</topology>
    </subcellularLocation>
</comment>
<dbReference type="InterPro" id="IPR044839">
    <property type="entry name" value="NDR1-like"/>
</dbReference>
<sequence length="202" mass="22960">MAEKKPRSVVGCLVSFLVKFLIALVVIVGVAIFLTWLILRPTTFKVHVNDASLTKFNFTTTNTLQYKLSLNMALRNPNKKIAIYFDKIHARAYYDGQRFDTESLTKWGFKSERKSTTILKPVFEGQNLVVLGADQLSEFYKEKSAGVYGIEMKFNLRIRFRIGDLITGGFKPKVKCDLEVPFSSNGKSAGRFETTKCDVNFF</sequence>
<evidence type="ECO:0000256" key="2">
    <source>
        <dbReference type="ARBA" id="ARBA00022692"/>
    </source>
</evidence>
<gene>
    <name evidence="7" type="ORF">FSB_LOCUS24442</name>
</gene>
<feature type="domain" description="Late embryogenesis abundant protein LEA-2 subgroup" evidence="6">
    <location>
        <begin position="73"/>
        <end position="176"/>
    </location>
</feature>
<evidence type="ECO:0000256" key="1">
    <source>
        <dbReference type="ARBA" id="ARBA00004167"/>
    </source>
</evidence>
<feature type="transmembrane region" description="Helical" evidence="5">
    <location>
        <begin position="12"/>
        <end position="39"/>
    </location>
</feature>
<dbReference type="EMBL" id="OIVN01001679">
    <property type="protein sequence ID" value="SPC96560.1"/>
    <property type="molecule type" value="Genomic_DNA"/>
</dbReference>
<proteinExistence type="predicted"/>
<evidence type="ECO:0000256" key="5">
    <source>
        <dbReference type="SAM" id="Phobius"/>
    </source>
</evidence>
<dbReference type="GO" id="GO:0005886">
    <property type="term" value="C:plasma membrane"/>
    <property type="evidence" value="ECO:0007669"/>
    <property type="project" value="TreeGrafter"/>
</dbReference>
<keyword evidence="3 5" id="KW-1133">Transmembrane helix</keyword>
<evidence type="ECO:0000256" key="3">
    <source>
        <dbReference type="ARBA" id="ARBA00022989"/>
    </source>
</evidence>